<dbReference type="Proteomes" id="UP001259587">
    <property type="component" value="Unassembled WGS sequence"/>
</dbReference>
<name>A0ACC6K5E0_9PSED</name>
<proteinExistence type="predicted"/>
<keyword evidence="2" id="KW-1185">Reference proteome</keyword>
<comment type="caution">
    <text evidence="1">The sequence shown here is derived from an EMBL/GenBank/DDBJ whole genome shotgun (WGS) entry which is preliminary data.</text>
</comment>
<accession>A0ACC6K5E0</accession>
<gene>
    <name evidence="1" type="ORF">J2W83_003244</name>
</gene>
<organism evidence="1 2">
    <name type="scientific">Pseudomonas hunanensis</name>
    <dbReference type="NCBI Taxonomy" id="1247546"/>
    <lineage>
        <taxon>Bacteria</taxon>
        <taxon>Pseudomonadati</taxon>
        <taxon>Pseudomonadota</taxon>
        <taxon>Gammaproteobacteria</taxon>
        <taxon>Pseudomonadales</taxon>
        <taxon>Pseudomonadaceae</taxon>
        <taxon>Pseudomonas</taxon>
    </lineage>
</organism>
<reference evidence="1" key="1">
    <citation type="submission" date="2023-07" db="EMBL/GenBank/DDBJ databases">
        <title>Sorghum-associated microbial communities from plants grown in Nebraska, USA.</title>
        <authorList>
            <person name="Schachtman D."/>
        </authorList>
    </citation>
    <scope>NUCLEOTIDE SEQUENCE</scope>
    <source>
        <strain evidence="1">BE56</strain>
    </source>
</reference>
<dbReference type="EMBL" id="JAVDTH010000019">
    <property type="protein sequence ID" value="MDR6713630.1"/>
    <property type="molecule type" value="Genomic_DNA"/>
</dbReference>
<evidence type="ECO:0000313" key="2">
    <source>
        <dbReference type="Proteomes" id="UP001259587"/>
    </source>
</evidence>
<evidence type="ECO:0000313" key="1">
    <source>
        <dbReference type="EMBL" id="MDR6713630.1"/>
    </source>
</evidence>
<protein>
    <submittedName>
        <fullName evidence="1">Uncharacterized protein</fullName>
    </submittedName>
</protein>
<sequence length="212" mass="24483">MSDYIYNSRFSFLARCWWQGSGKRIEPQAWDSATEHLAPIWVQFNGNDRWNRYLLAEPDGVLEKSLSPLDYDNPKHTYCELFWFGAYQRGSYQHGEQCYYEIRPVDRAWMRHPWVVDYNSSFLSGYVGIWGADEKAAALRKPAGSRLWTLNGLDHEALKRGTRRCNLEWVSASGSKVRRYQTDGISALNIISGEEGLLALEVLAIPYEFGEI</sequence>